<evidence type="ECO:0000313" key="2">
    <source>
        <dbReference type="EMBL" id="SIS48013.1"/>
    </source>
</evidence>
<evidence type="ECO:0000256" key="1">
    <source>
        <dbReference type="SAM" id="SignalP"/>
    </source>
</evidence>
<feature type="signal peptide" evidence="1">
    <location>
        <begin position="1"/>
        <end position="23"/>
    </location>
</feature>
<dbReference type="RefSeq" id="WP_054343187.1">
    <property type="nucleotide sequence ID" value="NZ_FTOE01000001.1"/>
</dbReference>
<organism evidence="2 3">
    <name type="scientific">Neptunomonas antarctica</name>
    <dbReference type="NCBI Taxonomy" id="619304"/>
    <lineage>
        <taxon>Bacteria</taxon>
        <taxon>Pseudomonadati</taxon>
        <taxon>Pseudomonadota</taxon>
        <taxon>Gammaproteobacteria</taxon>
        <taxon>Oceanospirillales</taxon>
        <taxon>Oceanospirillaceae</taxon>
        <taxon>Neptunomonas</taxon>
    </lineage>
</organism>
<dbReference type="OrthoDB" id="14727at2"/>
<dbReference type="EMBL" id="FTOE01000001">
    <property type="protein sequence ID" value="SIS48013.1"/>
    <property type="molecule type" value="Genomic_DNA"/>
</dbReference>
<feature type="chain" id="PRO_5009942978" evidence="1">
    <location>
        <begin position="24"/>
        <end position="172"/>
    </location>
</feature>
<keyword evidence="3" id="KW-1185">Reference proteome</keyword>
<evidence type="ECO:0000313" key="3">
    <source>
        <dbReference type="Proteomes" id="UP000185999"/>
    </source>
</evidence>
<keyword evidence="1" id="KW-0732">Signal</keyword>
<name>A0A1N7JF81_9GAMM</name>
<dbReference type="PROSITE" id="PS51257">
    <property type="entry name" value="PROKAR_LIPOPROTEIN"/>
    <property type="match status" value="1"/>
</dbReference>
<dbReference type="Pfam" id="PF04214">
    <property type="entry name" value="DUF411"/>
    <property type="match status" value="1"/>
</dbReference>
<accession>A0A1N7JF81</accession>
<gene>
    <name evidence="2" type="ORF">SAMN05421760_1011068</name>
</gene>
<reference evidence="3" key="1">
    <citation type="submission" date="2017-01" db="EMBL/GenBank/DDBJ databases">
        <authorList>
            <person name="Varghese N."/>
            <person name="Submissions S."/>
        </authorList>
    </citation>
    <scope>NUCLEOTIDE SEQUENCE [LARGE SCALE GENOMIC DNA]</scope>
    <source>
        <strain evidence="3">DSM 22306</strain>
    </source>
</reference>
<dbReference type="InterPro" id="IPR007332">
    <property type="entry name" value="DUF411"/>
</dbReference>
<dbReference type="AlphaFoldDB" id="A0A1N7JF81"/>
<proteinExistence type="predicted"/>
<dbReference type="STRING" id="619304.SAMN05421760_1011068"/>
<sequence>MSVFLKPAFGLCVLAAVVLTACSDSSETRETKKEVVSVSSDIELDVYKSPTCGCCVSWVEHIEKHGFTAKTIHPADLSLEKSQRGIQPIYRSCHTAVSPDGYVFEGHIPAKYIKQFLAEKPVDVIGLSVPGMPAGSPGMEVGDMFMPYPILLLKKDGSSEVYAQVKSLEDQR</sequence>
<dbReference type="Proteomes" id="UP000185999">
    <property type="component" value="Unassembled WGS sequence"/>
</dbReference>
<protein>
    <submittedName>
        <fullName evidence="2">Uncharacterized conserved protein</fullName>
    </submittedName>
</protein>